<proteinExistence type="predicted"/>
<comment type="caution">
    <text evidence="2">The sequence shown here is derived from an EMBL/GenBank/DDBJ whole genome shotgun (WGS) entry which is preliminary data.</text>
</comment>
<sequence>MGTPTSPDFTDLVTLTIYGLQQDPSPEQVELAEQTRLAAYIAWAEPPTSKAKRLGRGKAPKPEKKADAPSDVLERTVTSQLKAWTNEI</sequence>
<dbReference type="EMBL" id="BLLF01004786">
    <property type="protein sequence ID" value="GFH30242.1"/>
    <property type="molecule type" value="Genomic_DNA"/>
</dbReference>
<protein>
    <submittedName>
        <fullName evidence="2">Uncharacterized protein</fullName>
    </submittedName>
</protein>
<feature type="compositionally biased region" description="Basic residues" evidence="1">
    <location>
        <begin position="50"/>
        <end position="59"/>
    </location>
</feature>
<keyword evidence="3" id="KW-1185">Reference proteome</keyword>
<evidence type="ECO:0000313" key="3">
    <source>
        <dbReference type="Proteomes" id="UP000485058"/>
    </source>
</evidence>
<feature type="non-terminal residue" evidence="2">
    <location>
        <position position="88"/>
    </location>
</feature>
<dbReference type="Proteomes" id="UP000485058">
    <property type="component" value="Unassembled WGS sequence"/>
</dbReference>
<feature type="compositionally biased region" description="Basic and acidic residues" evidence="1">
    <location>
        <begin position="60"/>
        <end position="71"/>
    </location>
</feature>
<feature type="non-terminal residue" evidence="2">
    <location>
        <position position="1"/>
    </location>
</feature>
<name>A0A6A0ACF2_HAELA</name>
<evidence type="ECO:0000256" key="1">
    <source>
        <dbReference type="SAM" id="MobiDB-lite"/>
    </source>
</evidence>
<reference evidence="2 3" key="1">
    <citation type="submission" date="2020-02" db="EMBL/GenBank/DDBJ databases">
        <title>Draft genome sequence of Haematococcus lacustris strain NIES-144.</title>
        <authorList>
            <person name="Morimoto D."/>
            <person name="Nakagawa S."/>
            <person name="Yoshida T."/>
            <person name="Sawayama S."/>
        </authorList>
    </citation>
    <scope>NUCLEOTIDE SEQUENCE [LARGE SCALE GENOMIC DNA]</scope>
    <source>
        <strain evidence="2 3">NIES-144</strain>
    </source>
</reference>
<dbReference type="AlphaFoldDB" id="A0A6A0ACF2"/>
<feature type="region of interest" description="Disordered" evidence="1">
    <location>
        <begin position="49"/>
        <end position="71"/>
    </location>
</feature>
<accession>A0A6A0ACF2</accession>
<organism evidence="2 3">
    <name type="scientific">Haematococcus lacustris</name>
    <name type="common">Green alga</name>
    <name type="synonym">Haematococcus pluvialis</name>
    <dbReference type="NCBI Taxonomy" id="44745"/>
    <lineage>
        <taxon>Eukaryota</taxon>
        <taxon>Viridiplantae</taxon>
        <taxon>Chlorophyta</taxon>
        <taxon>core chlorophytes</taxon>
        <taxon>Chlorophyceae</taxon>
        <taxon>CS clade</taxon>
        <taxon>Chlamydomonadales</taxon>
        <taxon>Haematococcaceae</taxon>
        <taxon>Haematococcus</taxon>
    </lineage>
</organism>
<gene>
    <name evidence="2" type="ORF">HaLaN_29057</name>
</gene>
<evidence type="ECO:0000313" key="2">
    <source>
        <dbReference type="EMBL" id="GFH30242.1"/>
    </source>
</evidence>